<name>A0A2L0ETQ7_SORCE</name>
<sequence>MELVNATPVPARLFVARLLGGAHRAGMIVAKATFRVTPRGPALDTQDPVPLLAEDRETELGLLPRDDLPRRDEAFEVALLGAAYAPRGRPVQRMTVGLSVGDERRELAIFGDRRWEGRDGERRIGPAAPFTRMPLTYERAFGGRAEVEIDQEAFVEVSDLRNPRGRGFDPGPPARGLAEMLRAPEGYPRHDEERLLPNVEDPAAPIRAWDDAPDPASWAPVPMESAIHAARSVRPPEPQDPIAPGKMPPMEIREAVFHRAHPTWIVSRPEPGSVVTMSGLTPDREVVSFRLPALRVVIDYVAGIRTGTRELTPQLLLLLPEEGRFYLVFRHAFMFEYPSAERSMRLRLLDGGAGAAERS</sequence>
<evidence type="ECO:0000313" key="2">
    <source>
        <dbReference type="EMBL" id="AUX42698.1"/>
    </source>
</evidence>
<organism evidence="2 3">
    <name type="scientific">Sorangium cellulosum</name>
    <name type="common">Polyangium cellulosum</name>
    <dbReference type="NCBI Taxonomy" id="56"/>
    <lineage>
        <taxon>Bacteria</taxon>
        <taxon>Pseudomonadati</taxon>
        <taxon>Myxococcota</taxon>
        <taxon>Polyangia</taxon>
        <taxon>Polyangiales</taxon>
        <taxon>Polyangiaceae</taxon>
        <taxon>Sorangium</taxon>
    </lineage>
</organism>
<proteinExistence type="predicted"/>
<dbReference type="InterPro" id="IPR018683">
    <property type="entry name" value="DUF2169"/>
</dbReference>
<dbReference type="OrthoDB" id="5492266at2"/>
<reference evidence="2 3" key="1">
    <citation type="submission" date="2015-09" db="EMBL/GenBank/DDBJ databases">
        <title>Sorangium comparison.</title>
        <authorList>
            <person name="Zaburannyi N."/>
            <person name="Bunk B."/>
            <person name="Overmann J."/>
            <person name="Mueller R."/>
        </authorList>
    </citation>
    <scope>NUCLEOTIDE SEQUENCE [LARGE SCALE GENOMIC DNA]</scope>
    <source>
        <strain evidence="2 3">So ce26</strain>
    </source>
</reference>
<dbReference type="EMBL" id="CP012673">
    <property type="protein sequence ID" value="AUX42698.1"/>
    <property type="molecule type" value="Genomic_DNA"/>
</dbReference>
<dbReference type="RefSeq" id="WP_159397122.1">
    <property type="nucleotide sequence ID" value="NZ_CP012673.1"/>
</dbReference>
<evidence type="ECO:0000313" key="3">
    <source>
        <dbReference type="Proteomes" id="UP000238348"/>
    </source>
</evidence>
<feature type="domain" description="DUF2169" evidence="1">
    <location>
        <begin position="26"/>
        <end position="330"/>
    </location>
</feature>
<dbReference type="Proteomes" id="UP000238348">
    <property type="component" value="Chromosome"/>
</dbReference>
<evidence type="ECO:0000259" key="1">
    <source>
        <dbReference type="Pfam" id="PF09937"/>
    </source>
</evidence>
<gene>
    <name evidence="2" type="ORF">SOCE26_041310</name>
</gene>
<dbReference type="AlphaFoldDB" id="A0A2L0ETQ7"/>
<accession>A0A2L0ETQ7</accession>
<protein>
    <recommendedName>
        <fullName evidence="1">DUF2169 domain-containing protein</fullName>
    </recommendedName>
</protein>
<dbReference type="Pfam" id="PF09937">
    <property type="entry name" value="DUF2169"/>
    <property type="match status" value="1"/>
</dbReference>